<dbReference type="Gene3D" id="3.40.50.150">
    <property type="entry name" value="Vaccinia Virus protein VP39"/>
    <property type="match status" value="1"/>
</dbReference>
<dbReference type="Proteomes" id="UP000176005">
    <property type="component" value="Unassembled WGS sequence"/>
</dbReference>
<name>A0A1E7L9E7_9ACTN</name>
<comment type="caution">
    <text evidence="4">The sequence shown here is derived from an EMBL/GenBank/DDBJ whole genome shotgun (WGS) entry which is preliminary data.</text>
</comment>
<dbReference type="Pfam" id="PF13649">
    <property type="entry name" value="Methyltransf_25"/>
    <property type="match status" value="1"/>
</dbReference>
<keyword evidence="5" id="KW-1185">Reference proteome</keyword>
<keyword evidence="2 4" id="KW-0808">Transferase</keyword>
<dbReference type="PANTHER" id="PTHR43861:SF1">
    <property type="entry name" value="TRANS-ACONITATE 2-METHYLTRANSFERASE"/>
    <property type="match status" value="1"/>
</dbReference>
<dbReference type="GO" id="GO:0017000">
    <property type="term" value="P:antibiotic biosynthetic process"/>
    <property type="evidence" value="ECO:0007669"/>
    <property type="project" value="UniProtKB-ARBA"/>
</dbReference>
<evidence type="ECO:0000259" key="3">
    <source>
        <dbReference type="Pfam" id="PF13649"/>
    </source>
</evidence>
<evidence type="ECO:0000313" key="5">
    <source>
        <dbReference type="Proteomes" id="UP000176005"/>
    </source>
</evidence>
<keyword evidence="1 4" id="KW-0489">Methyltransferase</keyword>
<feature type="domain" description="Methyltransferase" evidence="3">
    <location>
        <begin position="46"/>
        <end position="142"/>
    </location>
</feature>
<sequence length="261" mass="27946">MQGQFDAALDAWRVWQESPWGRLRYTVAEANLSRRLAALGPGPLRVLDLAGADGGDAVRLLRQGHRVTIVDYSPGMLAAAAERAAHAGAGDRLTTVEADVFALPESVTAGRYDVVLCHNLLQYVADPAPVVRTAVSLVRGGGLLSLMAINRHANPLALAVRSLDPAAALDALGSRASRAETFDTELTLHTAEEITALLAEAGCEDVEHCGIRCVNDHITDDARKHDPDFFAALEALELAMTNRHPYPHTAKIFHLLADVPG</sequence>
<dbReference type="EMBL" id="LJGW01000115">
    <property type="protein sequence ID" value="OEV12770.1"/>
    <property type="molecule type" value="Genomic_DNA"/>
</dbReference>
<dbReference type="PATRIC" id="fig|518642.10.peg.1147"/>
<proteinExistence type="predicted"/>
<dbReference type="SUPFAM" id="SSF53335">
    <property type="entry name" value="S-adenosyl-L-methionine-dependent methyltransferases"/>
    <property type="match status" value="1"/>
</dbReference>
<organism evidence="4 5">
    <name type="scientific">Streptomyces nanshensis</name>
    <dbReference type="NCBI Taxonomy" id="518642"/>
    <lineage>
        <taxon>Bacteria</taxon>
        <taxon>Bacillati</taxon>
        <taxon>Actinomycetota</taxon>
        <taxon>Actinomycetes</taxon>
        <taxon>Kitasatosporales</taxon>
        <taxon>Streptomycetaceae</taxon>
        <taxon>Streptomyces</taxon>
    </lineage>
</organism>
<dbReference type="GO" id="GO:0032259">
    <property type="term" value="P:methylation"/>
    <property type="evidence" value="ECO:0007669"/>
    <property type="project" value="UniProtKB-KW"/>
</dbReference>
<dbReference type="AlphaFoldDB" id="A0A1E7L9E7"/>
<dbReference type="GO" id="GO:0008168">
    <property type="term" value="F:methyltransferase activity"/>
    <property type="evidence" value="ECO:0007669"/>
    <property type="project" value="UniProtKB-KW"/>
</dbReference>
<dbReference type="PANTHER" id="PTHR43861">
    <property type="entry name" value="TRANS-ACONITATE 2-METHYLTRANSFERASE-RELATED"/>
    <property type="match status" value="1"/>
</dbReference>
<evidence type="ECO:0000256" key="2">
    <source>
        <dbReference type="ARBA" id="ARBA00022679"/>
    </source>
</evidence>
<dbReference type="InterPro" id="IPR029063">
    <property type="entry name" value="SAM-dependent_MTases_sf"/>
</dbReference>
<evidence type="ECO:0000313" key="4">
    <source>
        <dbReference type="EMBL" id="OEV12770.1"/>
    </source>
</evidence>
<protein>
    <submittedName>
        <fullName evidence="4">Methyltransferase</fullName>
    </submittedName>
</protein>
<evidence type="ECO:0000256" key="1">
    <source>
        <dbReference type="ARBA" id="ARBA00022603"/>
    </source>
</evidence>
<accession>A0A1E7L9E7</accession>
<dbReference type="InterPro" id="IPR041698">
    <property type="entry name" value="Methyltransf_25"/>
</dbReference>
<dbReference type="CDD" id="cd02440">
    <property type="entry name" value="AdoMet_MTases"/>
    <property type="match status" value="1"/>
</dbReference>
<dbReference type="RefSeq" id="WP_070015859.1">
    <property type="nucleotide sequence ID" value="NZ_LJGW01000115.1"/>
</dbReference>
<gene>
    <name evidence="4" type="ORF">AN218_06850</name>
</gene>
<reference evidence="4 5" key="1">
    <citation type="journal article" date="2016" name="Front. Microbiol.">
        <title>Comparative Genomics Analysis of Streptomyces Species Reveals Their Adaptation to the Marine Environment and Their Diversity at the Genomic Level.</title>
        <authorList>
            <person name="Tian X."/>
            <person name="Zhang Z."/>
            <person name="Yang T."/>
            <person name="Chen M."/>
            <person name="Li J."/>
            <person name="Chen F."/>
            <person name="Yang J."/>
            <person name="Li W."/>
            <person name="Zhang B."/>
            <person name="Zhang Z."/>
            <person name="Wu J."/>
            <person name="Zhang C."/>
            <person name="Long L."/>
            <person name="Xiao J."/>
        </authorList>
    </citation>
    <scope>NUCLEOTIDE SEQUENCE [LARGE SCALE GENOMIC DNA]</scope>
    <source>
        <strain evidence="4 5">SCSIO 10429</strain>
    </source>
</reference>